<sequence>MRISRRHFATSIALMISVSSVGCSTFQKKSDKTSKASKSMFDRLPFVGDKSDKTPDPYPNPVKMAATWAPDTLVQTGRTPTRGFGGRVFFYDEKSRPVPVDGTLVVHGFDDTVEAAEKDAKRFEFTPEQFKRHFSQTDLGASYSVWIPWDAIGGAQRRVSLVASFKTAEGHTIQGIPATVQLPGVKTAKTAEQELASLSPQYRQFRDAADGNAPKSGLTTTTIARRQVPIGRTGVPGLNVPSEIGSPSRMIATGGNTPSVDIPSMKRSIGTTIRPASATMPSQ</sequence>
<organism evidence="1 2">
    <name type="scientific">Rubripirellula reticaptiva</name>
    <dbReference type="NCBI Taxonomy" id="2528013"/>
    <lineage>
        <taxon>Bacteria</taxon>
        <taxon>Pseudomonadati</taxon>
        <taxon>Planctomycetota</taxon>
        <taxon>Planctomycetia</taxon>
        <taxon>Pirellulales</taxon>
        <taxon>Pirellulaceae</taxon>
        <taxon>Rubripirellula</taxon>
    </lineage>
</organism>
<keyword evidence="2" id="KW-1185">Reference proteome</keyword>
<dbReference type="PROSITE" id="PS51257">
    <property type="entry name" value="PROKAR_LIPOPROTEIN"/>
    <property type="match status" value="1"/>
</dbReference>
<reference evidence="1 2" key="1">
    <citation type="submission" date="2019-02" db="EMBL/GenBank/DDBJ databases">
        <title>Deep-cultivation of Planctomycetes and their phenomic and genomic characterization uncovers novel biology.</title>
        <authorList>
            <person name="Wiegand S."/>
            <person name="Jogler M."/>
            <person name="Boedeker C."/>
            <person name="Pinto D."/>
            <person name="Vollmers J."/>
            <person name="Rivas-Marin E."/>
            <person name="Kohn T."/>
            <person name="Peeters S.H."/>
            <person name="Heuer A."/>
            <person name="Rast P."/>
            <person name="Oberbeckmann S."/>
            <person name="Bunk B."/>
            <person name="Jeske O."/>
            <person name="Meyerdierks A."/>
            <person name="Storesund J.E."/>
            <person name="Kallscheuer N."/>
            <person name="Luecker S."/>
            <person name="Lage O.M."/>
            <person name="Pohl T."/>
            <person name="Merkel B.J."/>
            <person name="Hornburger P."/>
            <person name="Mueller R.-W."/>
            <person name="Bruemmer F."/>
            <person name="Labrenz M."/>
            <person name="Spormann A.M."/>
            <person name="Op Den Camp H."/>
            <person name="Overmann J."/>
            <person name="Amann R."/>
            <person name="Jetten M.S.M."/>
            <person name="Mascher T."/>
            <person name="Medema M.H."/>
            <person name="Devos D.P."/>
            <person name="Kaster A.-K."/>
            <person name="Ovreas L."/>
            <person name="Rohde M."/>
            <person name="Galperin M.Y."/>
            <person name="Jogler C."/>
        </authorList>
    </citation>
    <scope>NUCLEOTIDE SEQUENCE [LARGE SCALE GENOMIC DNA]</scope>
    <source>
        <strain evidence="1 2">Poly59</strain>
    </source>
</reference>
<dbReference type="AlphaFoldDB" id="A0A5C6FAC6"/>
<comment type="caution">
    <text evidence="1">The sequence shown here is derived from an EMBL/GenBank/DDBJ whole genome shotgun (WGS) entry which is preliminary data.</text>
</comment>
<accession>A0A5C6FAC6</accession>
<dbReference type="Proteomes" id="UP000317977">
    <property type="component" value="Unassembled WGS sequence"/>
</dbReference>
<dbReference type="EMBL" id="SJPX01000001">
    <property type="protein sequence ID" value="TWU57752.1"/>
    <property type="molecule type" value="Genomic_DNA"/>
</dbReference>
<evidence type="ECO:0000313" key="1">
    <source>
        <dbReference type="EMBL" id="TWU57752.1"/>
    </source>
</evidence>
<name>A0A5C6FAC6_9BACT</name>
<proteinExistence type="predicted"/>
<evidence type="ECO:0000313" key="2">
    <source>
        <dbReference type="Proteomes" id="UP000317977"/>
    </source>
</evidence>
<protein>
    <submittedName>
        <fullName evidence="1">Uncharacterized protein</fullName>
    </submittedName>
</protein>
<gene>
    <name evidence="1" type="ORF">Poly59_06610</name>
</gene>